<evidence type="ECO:0000313" key="1">
    <source>
        <dbReference type="EMBL" id="KAJ0098608.1"/>
    </source>
</evidence>
<dbReference type="EMBL" id="CM047900">
    <property type="protein sequence ID" value="KAJ0098608.1"/>
    <property type="molecule type" value="Genomic_DNA"/>
</dbReference>
<accession>A0ACC1BI35</accession>
<protein>
    <submittedName>
        <fullName evidence="1">Uncharacterized protein</fullName>
    </submittedName>
</protein>
<proteinExistence type="predicted"/>
<gene>
    <name evidence="1" type="ORF">Patl1_21760</name>
</gene>
<keyword evidence="2" id="KW-1185">Reference proteome</keyword>
<dbReference type="Proteomes" id="UP001164250">
    <property type="component" value="Chromosome 4"/>
</dbReference>
<name>A0ACC1BI35_9ROSI</name>
<organism evidence="1 2">
    <name type="scientific">Pistacia atlantica</name>
    <dbReference type="NCBI Taxonomy" id="434234"/>
    <lineage>
        <taxon>Eukaryota</taxon>
        <taxon>Viridiplantae</taxon>
        <taxon>Streptophyta</taxon>
        <taxon>Embryophyta</taxon>
        <taxon>Tracheophyta</taxon>
        <taxon>Spermatophyta</taxon>
        <taxon>Magnoliopsida</taxon>
        <taxon>eudicotyledons</taxon>
        <taxon>Gunneridae</taxon>
        <taxon>Pentapetalae</taxon>
        <taxon>rosids</taxon>
        <taxon>malvids</taxon>
        <taxon>Sapindales</taxon>
        <taxon>Anacardiaceae</taxon>
        <taxon>Pistacia</taxon>
    </lineage>
</organism>
<comment type="caution">
    <text evidence="1">The sequence shown here is derived from an EMBL/GenBank/DDBJ whole genome shotgun (WGS) entry which is preliminary data.</text>
</comment>
<sequence>MQIEDHLYGRKLPLSLLGEKPKKMSDEDWTLLDRQVLGIIWLTLTKNMASNVVKETTMSYPAFYQLAQRA</sequence>
<reference evidence="2" key="1">
    <citation type="journal article" date="2023" name="G3 (Bethesda)">
        <title>Genome assembly and association tests identify interacting loci associated with vigor, precocity, and sex in interspecific pistachio rootstocks.</title>
        <authorList>
            <person name="Palmer W."/>
            <person name="Jacygrad E."/>
            <person name="Sagayaradj S."/>
            <person name="Cavanaugh K."/>
            <person name="Han R."/>
            <person name="Bertier L."/>
            <person name="Beede B."/>
            <person name="Kafkas S."/>
            <person name="Golino D."/>
            <person name="Preece J."/>
            <person name="Michelmore R."/>
        </authorList>
    </citation>
    <scope>NUCLEOTIDE SEQUENCE [LARGE SCALE GENOMIC DNA]</scope>
</reference>
<evidence type="ECO:0000313" key="2">
    <source>
        <dbReference type="Proteomes" id="UP001164250"/>
    </source>
</evidence>